<dbReference type="PANTHER" id="PTHR30222">
    <property type="entry name" value="SPERMIDINE/PUTRESCINE-BINDING PERIPLASMIC PROTEIN"/>
    <property type="match status" value="1"/>
</dbReference>
<dbReference type="RefSeq" id="WP_266152821.1">
    <property type="nucleotide sequence ID" value="NZ_JACHXV010000011.1"/>
</dbReference>
<dbReference type="InterPro" id="IPR006059">
    <property type="entry name" value="SBP"/>
</dbReference>
<accession>A0A839UYA6</accession>
<name>A0A839UYA6_9PROT</name>
<feature type="signal peptide" evidence="2">
    <location>
        <begin position="1"/>
        <end position="30"/>
    </location>
</feature>
<evidence type="ECO:0000256" key="1">
    <source>
        <dbReference type="ARBA" id="ARBA00022729"/>
    </source>
</evidence>
<dbReference type="Pfam" id="PF13416">
    <property type="entry name" value="SBP_bac_8"/>
    <property type="match status" value="1"/>
</dbReference>
<dbReference type="EMBL" id="JACHXV010000011">
    <property type="protein sequence ID" value="MBB3174756.1"/>
    <property type="molecule type" value="Genomic_DNA"/>
</dbReference>
<keyword evidence="4" id="KW-1185">Reference proteome</keyword>
<evidence type="ECO:0000313" key="3">
    <source>
        <dbReference type="EMBL" id="MBB3174756.1"/>
    </source>
</evidence>
<reference evidence="3 4" key="1">
    <citation type="submission" date="2020-08" db="EMBL/GenBank/DDBJ databases">
        <title>Genomic Encyclopedia of Type Strains, Phase III (KMG-III): the genomes of soil and plant-associated and newly described type strains.</title>
        <authorList>
            <person name="Whitman W."/>
        </authorList>
    </citation>
    <scope>NUCLEOTIDE SEQUENCE [LARGE SCALE GENOMIC DNA]</scope>
    <source>
        <strain evidence="3 4">CECT 8088</strain>
    </source>
</reference>
<gene>
    <name evidence="3" type="ORF">FHR90_002602</name>
</gene>
<proteinExistence type="predicted"/>
<sequence length="303" mass="31913">MSPIRFAPVWPAALLATALGCGAHPAPARAGRVPAPRIGMPAGQLSRLVGQAMSGGGARMASWEGDPSGIGSGAGAPSPFAVVYLADSSATLACRNRLLLALHPGEDGCLRAAPGQSLVPAAHPRRSPAPQGWSSLWDPVRFPGRRGLPRDPRGTLEVALLADGVPPSDIYRQLETPAGLDRAFRRLDQLRPYIAWWSSPAQAMELLRRGDVVMVAAPARDAEGRVMAGPAVPLAADWAIPAAQTPALRRQALALLDRLDGATKALSDSAPTSRGLDAKVSTAFWRARYTVLRQRFDAWLAAG</sequence>
<keyword evidence="1 2" id="KW-0732">Signal</keyword>
<feature type="chain" id="PRO_5032841919" evidence="2">
    <location>
        <begin position="31"/>
        <end position="303"/>
    </location>
</feature>
<dbReference type="Gene3D" id="3.40.190.10">
    <property type="entry name" value="Periplasmic binding protein-like II"/>
    <property type="match status" value="1"/>
</dbReference>
<dbReference type="PROSITE" id="PS51257">
    <property type="entry name" value="PROKAR_LIPOPROTEIN"/>
    <property type="match status" value="1"/>
</dbReference>
<dbReference type="SUPFAM" id="SSF53850">
    <property type="entry name" value="Periplasmic binding protein-like II"/>
    <property type="match status" value="1"/>
</dbReference>
<organism evidence="3 4">
    <name type="scientific">Endobacter medicaginis</name>
    <dbReference type="NCBI Taxonomy" id="1181271"/>
    <lineage>
        <taxon>Bacteria</taxon>
        <taxon>Pseudomonadati</taxon>
        <taxon>Pseudomonadota</taxon>
        <taxon>Alphaproteobacteria</taxon>
        <taxon>Acetobacterales</taxon>
        <taxon>Acetobacteraceae</taxon>
        <taxon>Endobacter</taxon>
    </lineage>
</organism>
<comment type="caution">
    <text evidence="3">The sequence shown here is derived from an EMBL/GenBank/DDBJ whole genome shotgun (WGS) entry which is preliminary data.</text>
</comment>
<evidence type="ECO:0000313" key="4">
    <source>
        <dbReference type="Proteomes" id="UP000557688"/>
    </source>
</evidence>
<dbReference type="PANTHER" id="PTHR30222:SF2">
    <property type="entry name" value="ABC TRANSPORTER SUBSTRATE-BINDING PROTEIN"/>
    <property type="match status" value="1"/>
</dbReference>
<dbReference type="AlphaFoldDB" id="A0A839UYA6"/>
<evidence type="ECO:0000256" key="2">
    <source>
        <dbReference type="SAM" id="SignalP"/>
    </source>
</evidence>
<dbReference type="Proteomes" id="UP000557688">
    <property type="component" value="Unassembled WGS sequence"/>
</dbReference>
<protein>
    <submittedName>
        <fullName evidence="3">Putative spermidine/putrescine transport system substrate-binding protein</fullName>
    </submittedName>
</protein>